<dbReference type="GO" id="GO:0030686">
    <property type="term" value="C:90S preribosome"/>
    <property type="evidence" value="ECO:0007669"/>
    <property type="project" value="EnsemblFungi"/>
</dbReference>
<dbReference type="InterPro" id="IPR001680">
    <property type="entry name" value="WD40_rpt"/>
</dbReference>
<dbReference type="SUPFAM" id="SSF50978">
    <property type="entry name" value="WD40 repeat-like"/>
    <property type="match status" value="2"/>
</dbReference>
<evidence type="ECO:0000313" key="4">
    <source>
        <dbReference type="EMBL" id="CCE62853.1"/>
    </source>
</evidence>
<dbReference type="GeneID" id="11530944"/>
<dbReference type="AlphaFoldDB" id="G8BSN2"/>
<dbReference type="STRING" id="1071381.G8BSN2"/>
<dbReference type="eggNOG" id="KOG2048">
    <property type="taxonomic scope" value="Eukaryota"/>
</dbReference>
<dbReference type="SMART" id="SM00320">
    <property type="entry name" value="WD40"/>
    <property type="match status" value="8"/>
</dbReference>
<dbReference type="OMA" id="STYITEW"/>
<feature type="compositionally biased region" description="Acidic residues" evidence="2">
    <location>
        <begin position="689"/>
        <end position="701"/>
    </location>
</feature>
<dbReference type="GO" id="GO:0003723">
    <property type="term" value="F:RNA binding"/>
    <property type="evidence" value="ECO:0007669"/>
    <property type="project" value="TreeGrafter"/>
</dbReference>
<proteinExistence type="predicted"/>
<reference evidence="4 5" key="1">
    <citation type="journal article" date="2011" name="Proc. Natl. Acad. Sci. U.S.A.">
        <title>Evolutionary erosion of yeast sex chromosomes by mating-type switching accidents.</title>
        <authorList>
            <person name="Gordon J.L."/>
            <person name="Armisen D."/>
            <person name="Proux-Wera E."/>
            <person name="Oheigeartaigh S.S."/>
            <person name="Byrne K.P."/>
            <person name="Wolfe K.H."/>
        </authorList>
    </citation>
    <scope>NUCLEOTIDE SEQUENCE [LARGE SCALE GENOMIC DNA]</scope>
    <source>
        <strain evidence="5">ATCC 24235 / CBS 4417 / NBRC 1672 / NRRL Y-8282 / UCD 70-5</strain>
    </source>
</reference>
<dbReference type="PROSITE" id="PS50082">
    <property type="entry name" value="WD_REPEATS_2"/>
    <property type="match status" value="2"/>
</dbReference>
<protein>
    <recommendedName>
        <fullName evidence="3">Anaphase-promoting complex subunit 4-like WD40 domain-containing protein</fullName>
    </recommendedName>
</protein>
<dbReference type="InterPro" id="IPR036322">
    <property type="entry name" value="WD40_repeat_dom_sf"/>
</dbReference>
<evidence type="ECO:0000313" key="5">
    <source>
        <dbReference type="Proteomes" id="UP000005666"/>
    </source>
</evidence>
<gene>
    <name evidence="4" type="primary">TPHA0D02150</name>
    <name evidence="4" type="ordered locus">TPHA_0D02150</name>
</gene>
<organism evidence="4 5">
    <name type="scientific">Tetrapisispora phaffii (strain ATCC 24235 / CBS 4417 / NBRC 1672 / NRRL Y-8282 / UCD 70-5)</name>
    <name type="common">Yeast</name>
    <name type="synonym">Fabospora phaffii</name>
    <dbReference type="NCBI Taxonomy" id="1071381"/>
    <lineage>
        <taxon>Eukaryota</taxon>
        <taxon>Fungi</taxon>
        <taxon>Dikarya</taxon>
        <taxon>Ascomycota</taxon>
        <taxon>Saccharomycotina</taxon>
        <taxon>Saccharomycetes</taxon>
        <taxon>Saccharomycetales</taxon>
        <taxon>Saccharomycetaceae</taxon>
        <taxon>Tetrapisispora</taxon>
    </lineage>
</organism>
<keyword evidence="5" id="KW-1185">Reference proteome</keyword>
<name>G8BSN2_TETPH</name>
<evidence type="ECO:0000259" key="3">
    <source>
        <dbReference type="Pfam" id="PF12894"/>
    </source>
</evidence>
<dbReference type="RefSeq" id="XP_003685287.1">
    <property type="nucleotide sequence ID" value="XM_003685239.1"/>
</dbReference>
<dbReference type="PANTHER" id="PTHR44163">
    <property type="entry name" value="U3 SMALL NUCLEOLAR RNA-ASSOCIATED PROTEIN 4 HOMOLOG"/>
    <property type="match status" value="1"/>
</dbReference>
<dbReference type="Pfam" id="PF12894">
    <property type="entry name" value="ANAPC4_WD40"/>
    <property type="match status" value="1"/>
</dbReference>
<dbReference type="InterPro" id="IPR024977">
    <property type="entry name" value="Apc4-like_WD40_dom"/>
</dbReference>
<feature type="domain" description="Anaphase-promoting complex subunit 4-like WD40" evidence="3">
    <location>
        <begin position="143"/>
        <end position="232"/>
    </location>
</feature>
<dbReference type="PANTHER" id="PTHR44163:SF1">
    <property type="entry name" value="U3 SMALL NUCLEOLAR RNA-ASSOCIATED PROTEIN 4 HOMOLOG"/>
    <property type="match status" value="1"/>
</dbReference>
<dbReference type="EMBL" id="HE612859">
    <property type="protein sequence ID" value="CCE62853.1"/>
    <property type="molecule type" value="Genomic_DNA"/>
</dbReference>
<dbReference type="Proteomes" id="UP000005666">
    <property type="component" value="Chromosome 4"/>
</dbReference>
<dbReference type="InterPro" id="IPR015943">
    <property type="entry name" value="WD40/YVTN_repeat-like_dom_sf"/>
</dbReference>
<feature type="repeat" description="WD" evidence="1">
    <location>
        <begin position="176"/>
        <end position="216"/>
    </location>
</feature>
<feature type="region of interest" description="Disordered" evidence="2">
    <location>
        <begin position="681"/>
        <end position="715"/>
    </location>
</feature>
<dbReference type="HOGENOM" id="CLU_002392_2_1_1"/>
<dbReference type="InterPro" id="IPR046351">
    <property type="entry name" value="UTP4"/>
</dbReference>
<dbReference type="GO" id="GO:0000462">
    <property type="term" value="P:maturation of SSU-rRNA from tricistronic rRNA transcript (SSU-rRNA, 5.8S rRNA, LSU-rRNA)"/>
    <property type="evidence" value="ECO:0007669"/>
    <property type="project" value="EnsemblFungi"/>
</dbReference>
<keyword evidence="1" id="KW-0853">WD repeat</keyword>
<sequence>MTSQERLTIHRARFLDLATANITVLAFSHDSDVAGSEKRLDNLNNINNNKSKLTPSDLRLAVGRSNGNIEIWNPRNGWFQELVIQGGKGRSIEGLVWRNVPGEPLRLFSIGGSTVVTEWNLATGLPLKNFDGNAGVIWSIAINSSKDKLALGCDNGTIVIVNISGGQGVLEYETILMRQDARILSLTWNKDEFVIGGCSDGRIRIWSVNNNGRITHTMKVDKAKSESTLIWSVIYLPASNQIVSGDSTGSVKFWDFHYATLNQSFKTHESDVLTLTTDCTNTQVFSAGIDRKIYQYSQVKDSKNSKSGANNKWTVASNRLLHSNDIRSLCSYQAKGADFLASGGSEQSVVISSLSSFADGNYKKIPPIVPFSKNFLINREQRLVVMWYESTVKIWTIGDDVEDDKNYKLVCKLNLKDEQNISTCGISPDGTVLVVGRSSTTKVFHLQPMDSKLKVTKLDNNLLLKTGTRFVKFIDNSKLLICSVEDEVFTIDLESDDDEEMTEIELPEIQQTKSGLKLPFINNINNIDINGKYAVVSYGYGVIVLIDIETKRSRVLANLMNYVTSIIINPKRKSIISVTADNKIYEFNLTKLEDNEENNTGEDSSEEQLLSEWSKNNTDNLPKQFQELKEKCVGIFLDENSPSKVWFWTVSCLCRLDFSVDLPISNRKKTKKRSRDGLTITDESNFLNDGEDEDEDMDIDSNELPSITNDNYPRVKNDDSKRVNDEGEAFFITEKYKSILFTDFISKDEIFIVEKPQLLSSSSQKGAFNLSKLRF</sequence>
<evidence type="ECO:0000256" key="1">
    <source>
        <dbReference type="PROSITE-ProRule" id="PRU00221"/>
    </source>
</evidence>
<accession>G8BSN2</accession>
<dbReference type="Gene3D" id="2.130.10.10">
    <property type="entry name" value="YVTN repeat-like/Quinoprotein amine dehydrogenase"/>
    <property type="match status" value="3"/>
</dbReference>
<dbReference type="KEGG" id="tpf:TPHA_0D02150"/>
<dbReference type="OrthoDB" id="8883818at2759"/>
<feature type="repeat" description="WD" evidence="1">
    <location>
        <begin position="223"/>
        <end position="264"/>
    </location>
</feature>
<dbReference type="GO" id="GO:0034455">
    <property type="term" value="C:t-UTP complex"/>
    <property type="evidence" value="ECO:0007669"/>
    <property type="project" value="EnsemblFungi"/>
</dbReference>
<dbReference type="GO" id="GO:0045943">
    <property type="term" value="P:positive regulation of transcription by RNA polymerase I"/>
    <property type="evidence" value="ECO:0007669"/>
    <property type="project" value="EnsemblFungi"/>
</dbReference>
<evidence type="ECO:0000256" key="2">
    <source>
        <dbReference type="SAM" id="MobiDB-lite"/>
    </source>
</evidence>
<dbReference type="GO" id="GO:0032040">
    <property type="term" value="C:small-subunit processome"/>
    <property type="evidence" value="ECO:0007669"/>
    <property type="project" value="EnsemblFungi"/>
</dbReference>